<evidence type="ECO:0000256" key="4">
    <source>
        <dbReference type="ARBA" id="ARBA00022960"/>
    </source>
</evidence>
<gene>
    <name evidence="10" type="ORF">H9L15_07800</name>
</gene>
<keyword evidence="6 7" id="KW-0961">Cell wall biogenesis/degradation</keyword>
<evidence type="ECO:0000256" key="2">
    <source>
        <dbReference type="ARBA" id="ARBA00005992"/>
    </source>
</evidence>
<comment type="similarity">
    <text evidence="2">Belongs to the YkuD family.</text>
</comment>
<name>A0ABX6T4Q0_9SPHN</name>
<feature type="chain" id="PRO_5046837638" evidence="8">
    <location>
        <begin position="30"/>
        <end position="337"/>
    </location>
</feature>
<dbReference type="PANTHER" id="PTHR30582:SF2">
    <property type="entry name" value="L,D-TRANSPEPTIDASE YCIB-RELATED"/>
    <property type="match status" value="1"/>
</dbReference>
<dbReference type="SUPFAM" id="SSF141523">
    <property type="entry name" value="L,D-transpeptidase catalytic domain-like"/>
    <property type="match status" value="1"/>
</dbReference>
<organism evidence="10 11">
    <name type="scientific">Sphingomonas daechungensis</name>
    <dbReference type="NCBI Taxonomy" id="1176646"/>
    <lineage>
        <taxon>Bacteria</taxon>
        <taxon>Pseudomonadati</taxon>
        <taxon>Pseudomonadota</taxon>
        <taxon>Alphaproteobacteria</taxon>
        <taxon>Sphingomonadales</taxon>
        <taxon>Sphingomonadaceae</taxon>
        <taxon>Sphingomonas</taxon>
    </lineage>
</organism>
<dbReference type="NCBIfam" id="NF004785">
    <property type="entry name" value="PRK06132.1-2"/>
    <property type="match status" value="1"/>
</dbReference>
<evidence type="ECO:0000256" key="6">
    <source>
        <dbReference type="ARBA" id="ARBA00023316"/>
    </source>
</evidence>
<evidence type="ECO:0000313" key="11">
    <source>
        <dbReference type="Proteomes" id="UP000516134"/>
    </source>
</evidence>
<evidence type="ECO:0000256" key="8">
    <source>
        <dbReference type="SAM" id="SignalP"/>
    </source>
</evidence>
<keyword evidence="8" id="KW-0732">Signal</keyword>
<proteinExistence type="inferred from homology"/>
<dbReference type="CDD" id="cd16913">
    <property type="entry name" value="YkuD_like"/>
    <property type="match status" value="1"/>
</dbReference>
<feature type="active site" description="Proton donor/acceptor" evidence="7">
    <location>
        <position position="136"/>
    </location>
</feature>
<dbReference type="PANTHER" id="PTHR30582">
    <property type="entry name" value="L,D-TRANSPEPTIDASE"/>
    <property type="match status" value="1"/>
</dbReference>
<dbReference type="Pfam" id="PF03734">
    <property type="entry name" value="YkuD"/>
    <property type="match status" value="1"/>
</dbReference>
<dbReference type="InterPro" id="IPR016915">
    <property type="entry name" value="UCP029342"/>
</dbReference>
<dbReference type="PROSITE" id="PS52029">
    <property type="entry name" value="LD_TPASE"/>
    <property type="match status" value="1"/>
</dbReference>
<keyword evidence="4 7" id="KW-0133">Cell shape</keyword>
<evidence type="ECO:0000259" key="9">
    <source>
        <dbReference type="PROSITE" id="PS52029"/>
    </source>
</evidence>
<keyword evidence="11" id="KW-1185">Reference proteome</keyword>
<feature type="domain" description="L,D-TPase catalytic" evidence="9">
    <location>
        <begin position="64"/>
        <end position="173"/>
    </location>
</feature>
<dbReference type="InterPro" id="IPR005490">
    <property type="entry name" value="LD_TPept_cat_dom"/>
</dbReference>
<evidence type="ECO:0000256" key="7">
    <source>
        <dbReference type="PROSITE-ProRule" id="PRU01373"/>
    </source>
</evidence>
<evidence type="ECO:0000256" key="1">
    <source>
        <dbReference type="ARBA" id="ARBA00004752"/>
    </source>
</evidence>
<keyword evidence="3" id="KW-0808">Transferase</keyword>
<feature type="active site" description="Nucleophile" evidence="7">
    <location>
        <position position="149"/>
    </location>
</feature>
<keyword evidence="5 7" id="KW-0573">Peptidoglycan synthesis</keyword>
<evidence type="ECO:0000313" key="10">
    <source>
        <dbReference type="EMBL" id="QNP44416.1"/>
    </source>
</evidence>
<reference evidence="10 11" key="1">
    <citation type="submission" date="2020-08" db="EMBL/GenBank/DDBJ databases">
        <title>Genome sequence of Sphingomonas daechungensis KACC 18115T.</title>
        <authorList>
            <person name="Hyun D.-W."/>
            <person name="Bae J.-W."/>
        </authorList>
    </citation>
    <scope>NUCLEOTIDE SEQUENCE [LARGE SCALE GENOMIC DNA]</scope>
    <source>
        <strain evidence="10 11">KACC 18115</strain>
    </source>
</reference>
<dbReference type="InterPro" id="IPR038063">
    <property type="entry name" value="Transpep_catalytic_dom"/>
</dbReference>
<comment type="pathway">
    <text evidence="1 7">Cell wall biogenesis; peptidoglycan biosynthesis.</text>
</comment>
<evidence type="ECO:0000256" key="5">
    <source>
        <dbReference type="ARBA" id="ARBA00022984"/>
    </source>
</evidence>
<dbReference type="InterPro" id="IPR050979">
    <property type="entry name" value="LD-transpeptidase"/>
</dbReference>
<dbReference type="Proteomes" id="UP000516134">
    <property type="component" value="Chromosome"/>
</dbReference>
<feature type="signal peptide" evidence="8">
    <location>
        <begin position="1"/>
        <end position="29"/>
    </location>
</feature>
<sequence length="337" mass="35317">MIHPRLPFALRIAAASLALASVAASPAFAQGSTVTSPIELARLAQDLKPGQWVWAPEVAPDGPVLVYVDLAAQIATVYRNGVRIAVSTVSSGKPGYETPTGVFTILQKDPNHHSSKYNDAPMPYQERLTWQGVALHAGGLPGYPESHGCVHLPLEFSKLLFGITHMGGTVIIANNYGQPVVAPSPGVLEPDSAGLGNNTPLASGEDYRWTPQASPSGPLTIIVSKSDQRAIVLRNGVEIGRARITVPNADFQTHVLTAAAAPGGLRWMYVAVPGHDGDQGKPADITILSQVHMPAPFQQALRAAIVPGTTALVTEAKVLPTTTGQTLAVLASADPVK</sequence>
<dbReference type="EMBL" id="CP060780">
    <property type="protein sequence ID" value="QNP44416.1"/>
    <property type="molecule type" value="Genomic_DNA"/>
</dbReference>
<dbReference type="Gene3D" id="2.40.440.10">
    <property type="entry name" value="L,D-transpeptidase catalytic domain-like"/>
    <property type="match status" value="1"/>
</dbReference>
<evidence type="ECO:0000256" key="3">
    <source>
        <dbReference type="ARBA" id="ARBA00022679"/>
    </source>
</evidence>
<accession>A0ABX6T4Q0</accession>
<dbReference type="PIRSF" id="PIRSF029342">
    <property type="entry name" value="UCP029342_ErfK/YbiS/YcfS/YnhG"/>
    <property type="match status" value="1"/>
</dbReference>
<protein>
    <submittedName>
        <fullName evidence="10">L,D-transpeptidase family protein</fullName>
    </submittedName>
</protein>